<gene>
    <name evidence="1" type="ORF">RPERSI_LOCUS3154</name>
</gene>
<evidence type="ECO:0000313" key="1">
    <source>
        <dbReference type="EMBL" id="CAG8531385.1"/>
    </source>
</evidence>
<sequence length="59" mass="6672">PVQEIKGSDLVFLATLRNGIRTIKGGPNNYTQSRTISYVDLMNLRYSQEKTLDLIENVS</sequence>
<comment type="caution">
    <text evidence="1">The sequence shown here is derived from an EMBL/GenBank/DDBJ whole genome shotgun (WGS) entry which is preliminary data.</text>
</comment>
<proteinExistence type="predicted"/>
<keyword evidence="2" id="KW-1185">Reference proteome</keyword>
<organism evidence="1 2">
    <name type="scientific">Racocetra persica</name>
    <dbReference type="NCBI Taxonomy" id="160502"/>
    <lineage>
        <taxon>Eukaryota</taxon>
        <taxon>Fungi</taxon>
        <taxon>Fungi incertae sedis</taxon>
        <taxon>Mucoromycota</taxon>
        <taxon>Glomeromycotina</taxon>
        <taxon>Glomeromycetes</taxon>
        <taxon>Diversisporales</taxon>
        <taxon>Gigasporaceae</taxon>
        <taxon>Racocetra</taxon>
    </lineage>
</organism>
<accession>A0ACA9LHK3</accession>
<name>A0ACA9LHK3_9GLOM</name>
<reference evidence="1" key="1">
    <citation type="submission" date="2021-06" db="EMBL/GenBank/DDBJ databases">
        <authorList>
            <person name="Kallberg Y."/>
            <person name="Tangrot J."/>
            <person name="Rosling A."/>
        </authorList>
    </citation>
    <scope>NUCLEOTIDE SEQUENCE</scope>
    <source>
        <strain evidence="1">MA461A</strain>
    </source>
</reference>
<protein>
    <submittedName>
        <fullName evidence="1">22112_t:CDS:1</fullName>
    </submittedName>
</protein>
<dbReference type="EMBL" id="CAJVQC010003730">
    <property type="protein sequence ID" value="CAG8531385.1"/>
    <property type="molecule type" value="Genomic_DNA"/>
</dbReference>
<feature type="non-terminal residue" evidence="1">
    <location>
        <position position="1"/>
    </location>
</feature>
<dbReference type="Proteomes" id="UP000789920">
    <property type="component" value="Unassembled WGS sequence"/>
</dbReference>
<evidence type="ECO:0000313" key="2">
    <source>
        <dbReference type="Proteomes" id="UP000789920"/>
    </source>
</evidence>